<evidence type="ECO:0000313" key="2">
    <source>
        <dbReference type="Proteomes" id="UP001605036"/>
    </source>
</evidence>
<sequence>MAILTPRALPSLWLQPGVAASGKQLIRFSSPSVVLLLRLLCNRSTATVEEISREGSWDPERSFNDRRVCIAMRIG</sequence>
<accession>A0ABD1ZHJ6</accession>
<comment type="caution">
    <text evidence="1">The sequence shown here is derived from an EMBL/GenBank/DDBJ whole genome shotgun (WGS) entry which is preliminary data.</text>
</comment>
<reference evidence="1 2" key="1">
    <citation type="submission" date="2024-09" db="EMBL/GenBank/DDBJ databases">
        <title>Chromosome-scale assembly of Riccia fluitans.</title>
        <authorList>
            <person name="Paukszto L."/>
            <person name="Sawicki J."/>
            <person name="Karawczyk K."/>
            <person name="Piernik-Szablinska J."/>
            <person name="Szczecinska M."/>
            <person name="Mazdziarz M."/>
        </authorList>
    </citation>
    <scope>NUCLEOTIDE SEQUENCE [LARGE SCALE GENOMIC DNA]</scope>
    <source>
        <strain evidence="1">Rf_01</strain>
        <tissue evidence="1">Aerial parts of the thallus</tissue>
    </source>
</reference>
<evidence type="ECO:0008006" key="3">
    <source>
        <dbReference type="Google" id="ProtNLM"/>
    </source>
</evidence>
<name>A0ABD1ZHJ6_9MARC</name>
<proteinExistence type="predicted"/>
<dbReference type="EMBL" id="JBHFFA010000001">
    <property type="protein sequence ID" value="KAL2650903.1"/>
    <property type="molecule type" value="Genomic_DNA"/>
</dbReference>
<dbReference type="Proteomes" id="UP001605036">
    <property type="component" value="Unassembled WGS sequence"/>
</dbReference>
<organism evidence="1 2">
    <name type="scientific">Riccia fluitans</name>
    <dbReference type="NCBI Taxonomy" id="41844"/>
    <lineage>
        <taxon>Eukaryota</taxon>
        <taxon>Viridiplantae</taxon>
        <taxon>Streptophyta</taxon>
        <taxon>Embryophyta</taxon>
        <taxon>Marchantiophyta</taxon>
        <taxon>Marchantiopsida</taxon>
        <taxon>Marchantiidae</taxon>
        <taxon>Marchantiales</taxon>
        <taxon>Ricciaceae</taxon>
        <taxon>Riccia</taxon>
    </lineage>
</organism>
<dbReference type="AlphaFoldDB" id="A0ABD1ZHJ6"/>
<evidence type="ECO:0000313" key="1">
    <source>
        <dbReference type="EMBL" id="KAL2650903.1"/>
    </source>
</evidence>
<keyword evidence="2" id="KW-1185">Reference proteome</keyword>
<gene>
    <name evidence="1" type="ORF">R1flu_019031</name>
</gene>
<protein>
    <recommendedName>
        <fullName evidence="3">Secreted protein</fullName>
    </recommendedName>
</protein>